<feature type="binding site" evidence="10">
    <location>
        <begin position="9"/>
        <end position="16"/>
    </location>
    <ligand>
        <name>ATP</name>
        <dbReference type="ChEBI" id="CHEBI:30616"/>
    </ligand>
</feature>
<dbReference type="Gene3D" id="1.10.20.140">
    <property type="match status" value="1"/>
</dbReference>
<evidence type="ECO:0000256" key="4">
    <source>
        <dbReference type="ARBA" id="ARBA00022679"/>
    </source>
</evidence>
<dbReference type="Proteomes" id="UP000031397">
    <property type="component" value="Unassembled WGS sequence"/>
</dbReference>
<dbReference type="EC" id="2.5.1.75" evidence="10"/>
<dbReference type="AlphaFoldDB" id="A0A0C1PN06"/>
<protein>
    <recommendedName>
        <fullName evidence="10">tRNA dimethylallyltransferase</fullName>
        <ecNumber evidence="10">2.5.1.75</ecNumber>
    </recommendedName>
    <alternativeName>
        <fullName evidence="10">Dimethylallyl diphosphate:tRNA dimethylallyltransferase</fullName>
        <shortName evidence="10">DMAPP:tRNA dimethylallyltransferase</shortName>
        <shortName evidence="10">DMATase</shortName>
    </alternativeName>
    <alternativeName>
        <fullName evidence="10">Isopentenyl-diphosphate:tRNA isopentenyltransferase</fullName>
        <shortName evidence="10">IPP transferase</shortName>
        <shortName evidence="10">IPPT</shortName>
        <shortName evidence="10">IPTase</shortName>
    </alternativeName>
</protein>
<evidence type="ECO:0000256" key="11">
    <source>
        <dbReference type="RuleBase" id="RU003783"/>
    </source>
</evidence>
<name>A0A0C1PN06_9LACO</name>
<evidence type="ECO:0000256" key="2">
    <source>
        <dbReference type="ARBA" id="ARBA00003213"/>
    </source>
</evidence>
<dbReference type="PANTHER" id="PTHR11088">
    <property type="entry name" value="TRNA DIMETHYLALLYLTRANSFERASE"/>
    <property type="match status" value="1"/>
</dbReference>
<comment type="similarity">
    <text evidence="3 10 13">Belongs to the IPP transferase family.</text>
</comment>
<organism evidence="14 15">
    <name type="scientific">Fructilactobacillus fructivorans</name>
    <dbReference type="NCBI Taxonomy" id="1614"/>
    <lineage>
        <taxon>Bacteria</taxon>
        <taxon>Bacillati</taxon>
        <taxon>Bacillota</taxon>
        <taxon>Bacilli</taxon>
        <taxon>Lactobacillales</taxon>
        <taxon>Lactobacillaceae</taxon>
        <taxon>Fructilactobacillus</taxon>
    </lineage>
</organism>
<keyword evidence="6 10" id="KW-0547">Nucleotide-binding</keyword>
<dbReference type="OrthoDB" id="9776390at2"/>
<keyword evidence="4 10" id="KW-0808">Transferase</keyword>
<dbReference type="EMBL" id="JOJZ01000010">
    <property type="protein sequence ID" value="KID42137.1"/>
    <property type="molecule type" value="Genomic_DNA"/>
</dbReference>
<dbReference type="PANTHER" id="PTHR11088:SF60">
    <property type="entry name" value="TRNA DIMETHYLALLYLTRANSFERASE"/>
    <property type="match status" value="1"/>
</dbReference>
<dbReference type="InterPro" id="IPR039657">
    <property type="entry name" value="Dimethylallyltransferase"/>
</dbReference>
<dbReference type="RefSeq" id="WP_039143938.1">
    <property type="nucleotide sequence ID" value="NZ_JOJZ01000010.1"/>
</dbReference>
<comment type="caution">
    <text evidence="10">Lacks conserved residue(s) required for the propagation of feature annotation.</text>
</comment>
<sequence length="302" mass="34473">MEKLLAIVGPTAVGKTNLSIKIAKRFNGEVISGDSMQVYRHLDVGTAKVSEPEQEGIPHHLINIIDVNEQYSVADFTEAAQKLITEIISRGHLPIIVGGTGFYVSSLLNGLSLGSKKDPDIRTRLNDELKVSGPKKMWETLKQIDPVSAAKISVENTRRIIRALEVYESTGKPISHQVNSGKQYDDLVIGLNTDRKVLYQRINDRVDLMMQNGLIEENEWLFKSGGRKIPAGKGIGYREFIPYFDGREDLDQVRSEIKKDSRHYAKRQLTWFRNKMSVSWYDLVQHPDEIQQIERQIKEWRK</sequence>
<evidence type="ECO:0000256" key="12">
    <source>
        <dbReference type="RuleBase" id="RU003784"/>
    </source>
</evidence>
<evidence type="ECO:0000256" key="7">
    <source>
        <dbReference type="ARBA" id="ARBA00022840"/>
    </source>
</evidence>
<dbReference type="HAMAP" id="MF_00185">
    <property type="entry name" value="IPP_trans"/>
    <property type="match status" value="1"/>
</dbReference>
<comment type="cofactor">
    <cofactor evidence="1 10">
        <name>Mg(2+)</name>
        <dbReference type="ChEBI" id="CHEBI:18420"/>
    </cofactor>
</comment>
<gene>
    <name evidence="10" type="primary">miaA</name>
    <name evidence="14" type="ORF">LfDm3_0542</name>
</gene>
<keyword evidence="7 10" id="KW-0067">ATP-binding</keyword>
<evidence type="ECO:0000256" key="6">
    <source>
        <dbReference type="ARBA" id="ARBA00022741"/>
    </source>
</evidence>
<comment type="caution">
    <text evidence="14">The sequence shown here is derived from an EMBL/GenBank/DDBJ whole genome shotgun (WGS) entry which is preliminary data.</text>
</comment>
<dbReference type="PATRIC" id="fig|1614.7.peg.530"/>
<evidence type="ECO:0000256" key="3">
    <source>
        <dbReference type="ARBA" id="ARBA00005842"/>
    </source>
</evidence>
<dbReference type="Gene3D" id="3.40.50.300">
    <property type="entry name" value="P-loop containing nucleotide triphosphate hydrolases"/>
    <property type="match status" value="1"/>
</dbReference>
<evidence type="ECO:0000256" key="9">
    <source>
        <dbReference type="ARBA" id="ARBA00049563"/>
    </source>
</evidence>
<dbReference type="SUPFAM" id="SSF52540">
    <property type="entry name" value="P-loop containing nucleoside triphosphate hydrolases"/>
    <property type="match status" value="2"/>
</dbReference>
<feature type="region of interest" description="Interaction with substrate tRNA" evidence="10">
    <location>
        <begin position="34"/>
        <end position="37"/>
    </location>
</feature>
<dbReference type="InterPro" id="IPR018022">
    <property type="entry name" value="IPT"/>
</dbReference>
<keyword evidence="5 10" id="KW-0819">tRNA processing</keyword>
<reference evidence="14 15" key="1">
    <citation type="submission" date="2014-06" db="EMBL/GenBank/DDBJ databases">
        <title>Functional and comparative genomic analyses of the Drosophila gut microbiota identify candidate symbiosis factors.</title>
        <authorList>
            <person name="Newell P.D."/>
            <person name="Chaston J.M."/>
            <person name="Douglas A.E."/>
        </authorList>
    </citation>
    <scope>NUCLEOTIDE SEQUENCE [LARGE SCALE GENOMIC DNA]</scope>
    <source>
        <strain evidence="14 15">DmCS_002</strain>
    </source>
</reference>
<comment type="function">
    <text evidence="2 10 12">Catalyzes the transfer of a dimethylallyl group onto the adenine at position 37 in tRNAs that read codons beginning with uridine, leading to the formation of N6-(dimethylallyl)adenosine (i(6)A).</text>
</comment>
<dbReference type="Pfam" id="PF01715">
    <property type="entry name" value="IPPT"/>
    <property type="match status" value="1"/>
</dbReference>
<evidence type="ECO:0000256" key="13">
    <source>
        <dbReference type="RuleBase" id="RU003785"/>
    </source>
</evidence>
<dbReference type="GO" id="GO:0005524">
    <property type="term" value="F:ATP binding"/>
    <property type="evidence" value="ECO:0007669"/>
    <property type="project" value="UniProtKB-UniRule"/>
</dbReference>
<dbReference type="NCBIfam" id="TIGR00174">
    <property type="entry name" value="miaA"/>
    <property type="match status" value="1"/>
</dbReference>
<keyword evidence="8 10" id="KW-0460">Magnesium</keyword>
<evidence type="ECO:0000313" key="15">
    <source>
        <dbReference type="Proteomes" id="UP000031397"/>
    </source>
</evidence>
<comment type="subunit">
    <text evidence="10">Monomer.</text>
</comment>
<evidence type="ECO:0000256" key="5">
    <source>
        <dbReference type="ARBA" id="ARBA00022694"/>
    </source>
</evidence>
<dbReference type="InterPro" id="IPR027417">
    <property type="entry name" value="P-loop_NTPase"/>
</dbReference>
<feature type="site" description="Interaction with substrate tRNA" evidence="10">
    <location>
        <position position="100"/>
    </location>
</feature>
<evidence type="ECO:0000256" key="10">
    <source>
        <dbReference type="HAMAP-Rule" id="MF_00185"/>
    </source>
</evidence>
<keyword evidence="15" id="KW-1185">Reference proteome</keyword>
<comment type="catalytic activity">
    <reaction evidence="9 10 11">
        <text>adenosine(37) in tRNA + dimethylallyl diphosphate = N(6)-dimethylallyladenosine(37) in tRNA + diphosphate</text>
        <dbReference type="Rhea" id="RHEA:26482"/>
        <dbReference type="Rhea" id="RHEA-COMP:10162"/>
        <dbReference type="Rhea" id="RHEA-COMP:10375"/>
        <dbReference type="ChEBI" id="CHEBI:33019"/>
        <dbReference type="ChEBI" id="CHEBI:57623"/>
        <dbReference type="ChEBI" id="CHEBI:74411"/>
        <dbReference type="ChEBI" id="CHEBI:74415"/>
        <dbReference type="EC" id="2.5.1.75"/>
    </reaction>
</comment>
<dbReference type="GO" id="GO:0052381">
    <property type="term" value="F:tRNA dimethylallyltransferase activity"/>
    <property type="evidence" value="ECO:0007669"/>
    <property type="project" value="UniProtKB-UniRule"/>
</dbReference>
<proteinExistence type="inferred from homology"/>
<dbReference type="GO" id="GO:0006400">
    <property type="term" value="P:tRNA modification"/>
    <property type="evidence" value="ECO:0007669"/>
    <property type="project" value="TreeGrafter"/>
</dbReference>
<evidence type="ECO:0000256" key="1">
    <source>
        <dbReference type="ARBA" id="ARBA00001946"/>
    </source>
</evidence>
<dbReference type="FunFam" id="1.10.20.140:FF:000001">
    <property type="entry name" value="tRNA dimethylallyltransferase"/>
    <property type="match status" value="1"/>
</dbReference>
<dbReference type="GeneID" id="74913228"/>
<feature type="binding site" evidence="10">
    <location>
        <begin position="11"/>
        <end position="16"/>
    </location>
    <ligand>
        <name>substrate</name>
    </ligand>
</feature>
<feature type="site" description="Interaction with substrate tRNA" evidence="10">
    <location>
        <position position="122"/>
    </location>
</feature>
<accession>A0A0C1PN06</accession>
<evidence type="ECO:0000256" key="8">
    <source>
        <dbReference type="ARBA" id="ARBA00022842"/>
    </source>
</evidence>
<evidence type="ECO:0000313" key="14">
    <source>
        <dbReference type="EMBL" id="KID42137.1"/>
    </source>
</evidence>